<gene>
    <name evidence="3" type="ORF">CR165_10615</name>
</gene>
<feature type="domain" description="Abortive phage infection protein C-terminal" evidence="1">
    <location>
        <begin position="244"/>
        <end position="554"/>
    </location>
</feature>
<dbReference type="InterPro" id="IPR055101">
    <property type="entry name" value="AIPR_N"/>
</dbReference>
<organism evidence="3 4">
    <name type="scientific">Teichococcus aestuarii</name>
    <dbReference type="NCBI Taxonomy" id="568898"/>
    <lineage>
        <taxon>Bacteria</taxon>
        <taxon>Pseudomonadati</taxon>
        <taxon>Pseudomonadota</taxon>
        <taxon>Alphaproteobacteria</taxon>
        <taxon>Acetobacterales</taxon>
        <taxon>Roseomonadaceae</taxon>
        <taxon>Roseomonas</taxon>
    </lineage>
</organism>
<sequence>MFEDQLLAEFLSNLRTETDDRLGEIEPETPLAEHVALAEVMLGYLEEAGSVASHDLCPHEDASGRSRCRVAAYSLPDEASRLEIFTAYRRPDDREATLPRSETVRIGAAAARFFEHAARGDLTRFAGSALADAAARRIAAELPRIEDVRVHVLTDAVVRGADIPPMEIHGRRVEFEVWDAERLKRAAAEGVTRERIEIDFVEMLGRPLACLEMRPPPREYQTFLAILPGDLVFALYERYGARLFEFNVRSFLQAKGGVNKGIRRTIAEESGRFLAYNNGITATADEIDAGSWHGETVIRRVRGLQIVNGAQTTASIHRAKKVDRMDVSQVAVAMKLTRVEAGRLSEFVPLISRYANTQNVIQVADLSANSDFHIELERLSEQLWCPGERTRWFYERTRGAYQVARARFGSTAAKRREFDAVCPKGNVFSKTDLAKFLMCWWERPQTVSRGAQKNFAIFMSELPDKFQRGWKPDPAFYREAVSLAILFRSAQSAVRAAELGSYGANVVAFMVARLAADFGGQFDLDTVWRAQHASSEIQALFASWARPLHEALVSSAGTRNVTEWCKRDDAWEQVRVVDLPEPPSRLPELFD</sequence>
<name>A0A2U1V568_9PROT</name>
<dbReference type="OrthoDB" id="9806213at2"/>
<dbReference type="EMBL" id="PDOA01000005">
    <property type="protein sequence ID" value="PWC29032.1"/>
    <property type="molecule type" value="Genomic_DNA"/>
</dbReference>
<proteinExistence type="predicted"/>
<protein>
    <recommendedName>
        <fullName evidence="5">AIPR protein</fullName>
    </recommendedName>
</protein>
<dbReference type="Pfam" id="PF22879">
    <property type="entry name" value="AIPR_N"/>
    <property type="match status" value="1"/>
</dbReference>
<evidence type="ECO:0008006" key="5">
    <source>
        <dbReference type="Google" id="ProtNLM"/>
    </source>
</evidence>
<keyword evidence="4" id="KW-1185">Reference proteome</keyword>
<dbReference type="AlphaFoldDB" id="A0A2U1V568"/>
<feature type="domain" description="Abortive infection phage resistance protein N-terminal" evidence="2">
    <location>
        <begin position="38"/>
        <end position="185"/>
    </location>
</feature>
<dbReference type="Pfam" id="PF10592">
    <property type="entry name" value="AIPR"/>
    <property type="match status" value="1"/>
</dbReference>
<reference evidence="4" key="1">
    <citation type="submission" date="2017-10" db="EMBL/GenBank/DDBJ databases">
        <authorList>
            <person name="Toshchakov S.V."/>
            <person name="Goeva M.A."/>
        </authorList>
    </citation>
    <scope>NUCLEOTIDE SEQUENCE [LARGE SCALE GENOMIC DNA]</scope>
    <source>
        <strain evidence="4">JR1/69-1-13</strain>
    </source>
</reference>
<evidence type="ECO:0000259" key="2">
    <source>
        <dbReference type="Pfam" id="PF22879"/>
    </source>
</evidence>
<dbReference type="Proteomes" id="UP000245048">
    <property type="component" value="Unassembled WGS sequence"/>
</dbReference>
<evidence type="ECO:0000259" key="1">
    <source>
        <dbReference type="Pfam" id="PF10592"/>
    </source>
</evidence>
<dbReference type="InterPro" id="IPR018891">
    <property type="entry name" value="AIPR_C"/>
</dbReference>
<comment type="caution">
    <text evidence="3">The sequence shown here is derived from an EMBL/GenBank/DDBJ whole genome shotgun (WGS) entry which is preliminary data.</text>
</comment>
<evidence type="ECO:0000313" key="3">
    <source>
        <dbReference type="EMBL" id="PWC29032.1"/>
    </source>
</evidence>
<evidence type="ECO:0000313" key="4">
    <source>
        <dbReference type="Proteomes" id="UP000245048"/>
    </source>
</evidence>
<accession>A0A2U1V568</accession>
<dbReference type="RefSeq" id="WP_109516950.1">
    <property type="nucleotide sequence ID" value="NZ_PDOA01000005.1"/>
</dbReference>